<protein>
    <submittedName>
        <fullName evidence="2">Putative carbohydrate-binding protein</fullName>
    </submittedName>
</protein>
<dbReference type="InterPro" id="IPR052538">
    <property type="entry name" value="Flavonoid_dioxygenase-like"/>
</dbReference>
<dbReference type="CDD" id="cd02208">
    <property type="entry name" value="cupin_RmlC-like"/>
    <property type="match status" value="1"/>
</dbReference>
<keyword evidence="3" id="KW-1185">Reference proteome</keyword>
<feature type="domain" description="Cupin type-2" evidence="1">
    <location>
        <begin position="36"/>
        <end position="104"/>
    </location>
</feature>
<dbReference type="SUPFAM" id="SSF51182">
    <property type="entry name" value="RmlC-like cupins"/>
    <property type="match status" value="1"/>
</dbReference>
<organism evidence="2 3">
    <name type="scientific">Thermococcus sibiricus (strain DSM 12597 / MM 739)</name>
    <dbReference type="NCBI Taxonomy" id="604354"/>
    <lineage>
        <taxon>Archaea</taxon>
        <taxon>Methanobacteriati</taxon>
        <taxon>Methanobacteriota</taxon>
        <taxon>Thermococci</taxon>
        <taxon>Thermococcales</taxon>
        <taxon>Thermococcaceae</taxon>
        <taxon>Thermococcus</taxon>
    </lineage>
</organism>
<evidence type="ECO:0000313" key="2">
    <source>
        <dbReference type="EMBL" id="ACS89837.1"/>
    </source>
</evidence>
<dbReference type="STRING" id="604354.TSIB_0776"/>
<dbReference type="InterPro" id="IPR014710">
    <property type="entry name" value="RmlC-like_jellyroll"/>
</dbReference>
<dbReference type="HOGENOM" id="CLU_170082_0_0_2"/>
<dbReference type="AlphaFoldDB" id="C6A2J2"/>
<evidence type="ECO:0000259" key="1">
    <source>
        <dbReference type="Pfam" id="PF07883"/>
    </source>
</evidence>
<dbReference type="EMBL" id="CP001463">
    <property type="protein sequence ID" value="ACS89837.1"/>
    <property type="molecule type" value="Genomic_DNA"/>
</dbReference>
<dbReference type="eggNOG" id="arCOG02994">
    <property type="taxonomic scope" value="Archaea"/>
</dbReference>
<dbReference type="PANTHER" id="PTHR43346">
    <property type="entry name" value="LIGAND BINDING DOMAIN PROTEIN, PUTATIVE (AFU_ORTHOLOGUE AFUA_6G14370)-RELATED"/>
    <property type="match status" value="1"/>
</dbReference>
<dbReference type="Proteomes" id="UP000009079">
    <property type="component" value="Chromosome"/>
</dbReference>
<dbReference type="Pfam" id="PF07883">
    <property type="entry name" value="Cupin_2"/>
    <property type="match status" value="1"/>
</dbReference>
<proteinExistence type="predicted"/>
<sequence>MGIEMKGKIEEFVNKGTYRKAPLFEGDLPERSYAQIVEIKPRQRVPKHYHEKQYELFYIISGEAKLGIGEVEYDARPGDIYLVKPQTIHWVINEGEKPFRLFVVKLNYFGDDSVWLGD</sequence>
<dbReference type="InterPro" id="IPR011051">
    <property type="entry name" value="RmlC_Cupin_sf"/>
</dbReference>
<name>C6A2J2_THESM</name>
<dbReference type="InterPro" id="IPR013096">
    <property type="entry name" value="Cupin_2"/>
</dbReference>
<dbReference type="Gene3D" id="2.60.120.10">
    <property type="entry name" value="Jelly Rolls"/>
    <property type="match status" value="1"/>
</dbReference>
<gene>
    <name evidence="2" type="ordered locus">TSIB_0776</name>
</gene>
<evidence type="ECO:0000313" key="3">
    <source>
        <dbReference type="Proteomes" id="UP000009079"/>
    </source>
</evidence>
<accession>C6A2J2</accession>
<reference evidence="2 3" key="1">
    <citation type="journal article" date="2009" name="Appl. Environ. Microbiol.">
        <title>Metabolic versatility and indigenous origin of the archaeon Thermococcus sibiricus, isolated from a siberian oil reservoir, as revealed by genome analysis.</title>
        <authorList>
            <person name="Mardanov A.V."/>
            <person name="Ravin N.V."/>
            <person name="Svetlitchnyi V.A."/>
            <person name="Beletsky A.V."/>
            <person name="Miroshnichenko M.L."/>
            <person name="Bonch-Osmolovskaya E.A."/>
            <person name="Skryabin K.G."/>
        </authorList>
    </citation>
    <scope>NUCLEOTIDE SEQUENCE [LARGE SCALE GENOMIC DNA]</scope>
    <source>
        <strain evidence="3">DSM 12597 / MM 739</strain>
    </source>
</reference>
<dbReference type="KEGG" id="tsi:TSIB_0776"/>
<dbReference type="PANTHER" id="PTHR43346:SF1">
    <property type="entry name" value="QUERCETIN 2,3-DIOXYGENASE-RELATED"/>
    <property type="match status" value="1"/>
</dbReference>